<name>A0ABW2A039_9GAMM</name>
<evidence type="ECO:0000313" key="12">
    <source>
        <dbReference type="Proteomes" id="UP001596422"/>
    </source>
</evidence>
<keyword evidence="7" id="KW-0812">Transmembrane</keyword>
<feature type="domain" description="Histidine kinase" evidence="8">
    <location>
        <begin position="245"/>
        <end position="467"/>
    </location>
</feature>
<dbReference type="Pfam" id="PF02518">
    <property type="entry name" value="HATPase_c"/>
    <property type="match status" value="1"/>
</dbReference>
<evidence type="ECO:0000256" key="3">
    <source>
        <dbReference type="ARBA" id="ARBA00022553"/>
    </source>
</evidence>
<organism evidence="11 12">
    <name type="scientific">Marinobacterium aestuariivivens</name>
    <dbReference type="NCBI Taxonomy" id="1698799"/>
    <lineage>
        <taxon>Bacteria</taxon>
        <taxon>Pseudomonadati</taxon>
        <taxon>Pseudomonadota</taxon>
        <taxon>Gammaproteobacteria</taxon>
        <taxon>Oceanospirillales</taxon>
        <taxon>Oceanospirillaceae</taxon>
        <taxon>Marinobacterium</taxon>
    </lineage>
</organism>
<dbReference type="InterPro" id="IPR036890">
    <property type="entry name" value="HATPase_C_sf"/>
</dbReference>
<accession>A0ABW2A039</accession>
<dbReference type="InterPro" id="IPR004358">
    <property type="entry name" value="Sig_transdc_His_kin-like_C"/>
</dbReference>
<keyword evidence="11" id="KW-0547">Nucleotide-binding</keyword>
<dbReference type="SMART" id="SM00387">
    <property type="entry name" value="HATPase_c"/>
    <property type="match status" value="1"/>
</dbReference>
<protein>
    <recommendedName>
        <fullName evidence="2">histidine kinase</fullName>
        <ecNumber evidence="2">2.7.13.3</ecNumber>
    </recommendedName>
</protein>
<evidence type="ECO:0000259" key="8">
    <source>
        <dbReference type="PROSITE" id="PS50109"/>
    </source>
</evidence>
<dbReference type="SUPFAM" id="SSF55874">
    <property type="entry name" value="ATPase domain of HSP90 chaperone/DNA topoisomerase II/histidine kinase"/>
    <property type="match status" value="1"/>
</dbReference>
<evidence type="ECO:0000256" key="1">
    <source>
        <dbReference type="ARBA" id="ARBA00000085"/>
    </source>
</evidence>
<dbReference type="InterPro" id="IPR011006">
    <property type="entry name" value="CheY-like_superfamily"/>
</dbReference>
<dbReference type="RefSeq" id="WP_379909334.1">
    <property type="nucleotide sequence ID" value="NZ_JBHSWE010000001.1"/>
</dbReference>
<dbReference type="PROSITE" id="PS50894">
    <property type="entry name" value="HPT"/>
    <property type="match status" value="1"/>
</dbReference>
<dbReference type="PANTHER" id="PTHR45339:SF5">
    <property type="entry name" value="HISTIDINE KINASE"/>
    <property type="match status" value="1"/>
</dbReference>
<dbReference type="InterPro" id="IPR003661">
    <property type="entry name" value="HisK_dim/P_dom"/>
</dbReference>
<dbReference type="Gene3D" id="1.10.287.130">
    <property type="match status" value="1"/>
</dbReference>
<dbReference type="CDD" id="cd00082">
    <property type="entry name" value="HisKA"/>
    <property type="match status" value="1"/>
</dbReference>
<dbReference type="GO" id="GO:0005524">
    <property type="term" value="F:ATP binding"/>
    <property type="evidence" value="ECO:0007669"/>
    <property type="project" value="UniProtKB-KW"/>
</dbReference>
<dbReference type="InterPro" id="IPR008207">
    <property type="entry name" value="Sig_transdc_His_kin_Hpt_dom"/>
</dbReference>
<evidence type="ECO:0000256" key="6">
    <source>
        <dbReference type="PROSITE-ProRule" id="PRU00169"/>
    </source>
</evidence>
<dbReference type="InterPro" id="IPR001789">
    <property type="entry name" value="Sig_transdc_resp-reg_receiver"/>
</dbReference>
<evidence type="ECO:0000256" key="5">
    <source>
        <dbReference type="PROSITE-ProRule" id="PRU00110"/>
    </source>
</evidence>
<dbReference type="EMBL" id="JBHSWE010000001">
    <property type="protein sequence ID" value="MFC6670830.1"/>
    <property type="molecule type" value="Genomic_DNA"/>
</dbReference>
<dbReference type="PROSITE" id="PS50109">
    <property type="entry name" value="HIS_KIN"/>
    <property type="match status" value="1"/>
</dbReference>
<reference evidence="12" key="1">
    <citation type="journal article" date="2019" name="Int. J. Syst. Evol. Microbiol.">
        <title>The Global Catalogue of Microorganisms (GCM) 10K type strain sequencing project: providing services to taxonomists for standard genome sequencing and annotation.</title>
        <authorList>
            <consortium name="The Broad Institute Genomics Platform"/>
            <consortium name="The Broad Institute Genome Sequencing Center for Infectious Disease"/>
            <person name="Wu L."/>
            <person name="Ma J."/>
        </authorList>
    </citation>
    <scope>NUCLEOTIDE SEQUENCE [LARGE SCALE GENOMIC DNA]</scope>
    <source>
        <strain evidence="12">NBRC 111756</strain>
    </source>
</reference>
<dbReference type="Proteomes" id="UP001596422">
    <property type="component" value="Unassembled WGS sequence"/>
</dbReference>
<dbReference type="InterPro" id="IPR036641">
    <property type="entry name" value="HPT_dom_sf"/>
</dbReference>
<dbReference type="CDD" id="cd17546">
    <property type="entry name" value="REC_hyHK_CKI1_RcsC-like"/>
    <property type="match status" value="1"/>
</dbReference>
<dbReference type="CDD" id="cd16922">
    <property type="entry name" value="HATPase_EvgS-ArcB-TorS-like"/>
    <property type="match status" value="1"/>
</dbReference>
<feature type="modified residue" description="Phosphohistidine" evidence="5">
    <location>
        <position position="686"/>
    </location>
</feature>
<evidence type="ECO:0000256" key="4">
    <source>
        <dbReference type="ARBA" id="ARBA00023012"/>
    </source>
</evidence>
<evidence type="ECO:0000259" key="9">
    <source>
        <dbReference type="PROSITE" id="PS50110"/>
    </source>
</evidence>
<comment type="catalytic activity">
    <reaction evidence="1">
        <text>ATP + protein L-histidine = ADP + protein N-phospho-L-histidine.</text>
        <dbReference type="EC" id="2.7.13.3"/>
    </reaction>
</comment>
<keyword evidence="12" id="KW-1185">Reference proteome</keyword>
<comment type="caution">
    <text evidence="11">The sequence shown here is derived from an EMBL/GenBank/DDBJ whole genome shotgun (WGS) entry which is preliminary data.</text>
</comment>
<evidence type="ECO:0000313" key="11">
    <source>
        <dbReference type="EMBL" id="MFC6670830.1"/>
    </source>
</evidence>
<dbReference type="InterPro" id="IPR003594">
    <property type="entry name" value="HATPase_dom"/>
</dbReference>
<dbReference type="InterPro" id="IPR036097">
    <property type="entry name" value="HisK_dim/P_sf"/>
</dbReference>
<evidence type="ECO:0000256" key="7">
    <source>
        <dbReference type="SAM" id="Phobius"/>
    </source>
</evidence>
<feature type="modified residue" description="4-aspartylphosphate" evidence="6">
    <location>
        <position position="542"/>
    </location>
</feature>
<dbReference type="SMART" id="SM00448">
    <property type="entry name" value="REC"/>
    <property type="match status" value="1"/>
</dbReference>
<keyword evidence="4" id="KW-0902">Two-component regulatory system</keyword>
<dbReference type="InterPro" id="IPR005467">
    <property type="entry name" value="His_kinase_dom"/>
</dbReference>
<dbReference type="Gene3D" id="1.20.120.160">
    <property type="entry name" value="HPT domain"/>
    <property type="match status" value="1"/>
</dbReference>
<dbReference type="Gene3D" id="3.30.565.10">
    <property type="entry name" value="Histidine kinase-like ATPase, C-terminal domain"/>
    <property type="match status" value="1"/>
</dbReference>
<evidence type="ECO:0000256" key="2">
    <source>
        <dbReference type="ARBA" id="ARBA00012438"/>
    </source>
</evidence>
<evidence type="ECO:0000259" key="10">
    <source>
        <dbReference type="PROSITE" id="PS50894"/>
    </source>
</evidence>
<dbReference type="PRINTS" id="PR00344">
    <property type="entry name" value="BCTRLSENSOR"/>
</dbReference>
<dbReference type="SUPFAM" id="SSF47226">
    <property type="entry name" value="Histidine-containing phosphotransfer domain, HPT domain"/>
    <property type="match status" value="1"/>
</dbReference>
<dbReference type="SUPFAM" id="SSF47384">
    <property type="entry name" value="Homodimeric domain of signal transducing histidine kinase"/>
    <property type="match status" value="1"/>
</dbReference>
<feature type="domain" description="Response regulatory" evidence="9">
    <location>
        <begin position="493"/>
        <end position="610"/>
    </location>
</feature>
<feature type="transmembrane region" description="Helical" evidence="7">
    <location>
        <begin position="182"/>
        <end position="205"/>
    </location>
</feature>
<dbReference type="Gene3D" id="3.40.50.2300">
    <property type="match status" value="1"/>
</dbReference>
<feature type="domain" description="HPt" evidence="10">
    <location>
        <begin position="647"/>
        <end position="742"/>
    </location>
</feature>
<dbReference type="SMART" id="SM00388">
    <property type="entry name" value="HisKA"/>
    <property type="match status" value="1"/>
</dbReference>
<dbReference type="Pfam" id="PF01627">
    <property type="entry name" value="Hpt"/>
    <property type="match status" value="1"/>
</dbReference>
<dbReference type="SUPFAM" id="SSF52172">
    <property type="entry name" value="CheY-like"/>
    <property type="match status" value="1"/>
</dbReference>
<proteinExistence type="predicted"/>
<dbReference type="EC" id="2.7.13.3" evidence="2"/>
<dbReference type="Pfam" id="PF00072">
    <property type="entry name" value="Response_reg"/>
    <property type="match status" value="1"/>
</dbReference>
<keyword evidence="11" id="KW-0067">ATP-binding</keyword>
<dbReference type="PANTHER" id="PTHR45339">
    <property type="entry name" value="HYBRID SIGNAL TRANSDUCTION HISTIDINE KINASE J"/>
    <property type="match status" value="1"/>
</dbReference>
<dbReference type="PROSITE" id="PS50110">
    <property type="entry name" value="RESPONSE_REGULATORY"/>
    <property type="match status" value="1"/>
</dbReference>
<sequence length="745" mass="82105">MGYLKSALAAMTAQGRRFLLLLAVSVLFLVAVLALLLLLVQRQQVVLSVAEEDALWAAYQIDRESLKLQSGLQRLVETPGDGRLEEVRLRFEILYSRISLLDKGQLHDVYSRDAEVKQVADLFIAEVQTMDRQMSRLQEPGMPAALLQRSALISEHADELILQVLSARAELKTEVRNETLIMLGYLGVLVVLLMFSMGTLVLLLFRQMLAELRSRERAEQLAVQLRDSVARAEAASQAKTEFLATVSHEIRTPMNGIIGMTSLLLDTRLDPEQRRFAATVGESAEALLKILNDILDISKMEAGHFELESSAFDLEELLETVVELQRSRLQHKPVSLRLEVDEGLQGRYEGDPGRLRQVLLNLIGNAAKFTERGHIRVRVSLDALRQGGCDELLFEVEDTGIGIATEVQPKLFGMFVQGDASTARRYGGTGLGLAICKRLVEHMNGEVGFDSEPGRGSRFWFRLGLRPAPATASVPPATATVTAAAGNGGAPLRVLVVEDNSVNQQVALGILNYLGHEADLAGDGLEALEMLERQRYDLVLMDVQMPNMDGLEATRAIRRLPAPLGHIAIVGMTANAMNEDRQACIDAGMDDYLCKPVTRQRLQELLSQWQPALPDARPQQTGSDAADAVGTELMDRHVLADLREMIGEEGCRELVESFRGSLAGYRSRIEAAFAAGRYDEAARVCHTLRGTAVNLGFMPLVQRLTEFEAQLRGEQPTAAALQSLMQAIEAIEQVQSEQLIDNSEQ</sequence>
<keyword evidence="7" id="KW-1133">Transmembrane helix</keyword>
<keyword evidence="3 6" id="KW-0597">Phosphoprotein</keyword>
<dbReference type="Pfam" id="PF00512">
    <property type="entry name" value="HisKA"/>
    <property type="match status" value="1"/>
</dbReference>
<keyword evidence="7" id="KW-0472">Membrane</keyword>
<gene>
    <name evidence="11" type="ORF">ACFQDL_12705</name>
</gene>